<dbReference type="GO" id="GO:0048056">
    <property type="term" value="P:R3/R4 cell differentiation"/>
    <property type="evidence" value="ECO:0007669"/>
    <property type="project" value="UniProtKB-ARBA"/>
</dbReference>
<evidence type="ECO:0000256" key="3">
    <source>
        <dbReference type="ARBA" id="ARBA00022692"/>
    </source>
</evidence>
<feature type="domain" description="EGF-like" evidence="13">
    <location>
        <begin position="28"/>
        <end position="64"/>
    </location>
</feature>
<feature type="domain" description="EGF-like" evidence="13">
    <location>
        <begin position="1647"/>
        <end position="1683"/>
    </location>
</feature>
<dbReference type="GO" id="GO:0019904">
    <property type="term" value="F:protein domain specific binding"/>
    <property type="evidence" value="ECO:0007669"/>
    <property type="project" value="UniProtKB-ARBA"/>
</dbReference>
<feature type="domain" description="EGF-like" evidence="13">
    <location>
        <begin position="786"/>
        <end position="822"/>
    </location>
</feature>
<feature type="disulfide bond" evidence="10">
    <location>
        <begin position="137"/>
        <end position="146"/>
    </location>
</feature>
<feature type="domain" description="EGF-like" evidence="13">
    <location>
        <begin position="687"/>
        <end position="747"/>
    </location>
</feature>
<comment type="subcellular location">
    <subcellularLocation>
        <location evidence="1">Membrane</location>
        <topology evidence="1">Single-pass type I membrane protein</topology>
    </subcellularLocation>
</comment>
<feature type="domain" description="EGF-like" evidence="13">
    <location>
        <begin position="1803"/>
        <end position="1845"/>
    </location>
</feature>
<dbReference type="InterPro" id="IPR049883">
    <property type="entry name" value="NOTCH1_EGF-like"/>
</dbReference>
<feature type="domain" description="Laminin G" evidence="12">
    <location>
        <begin position="867"/>
        <end position="1042"/>
    </location>
</feature>
<dbReference type="InterPro" id="IPR009030">
    <property type="entry name" value="Growth_fac_rcpt_cys_sf"/>
</dbReference>
<accession>A0A6L2PE20</accession>
<dbReference type="OrthoDB" id="283575at2759"/>
<dbReference type="Pfam" id="PF12661">
    <property type="entry name" value="hEGF"/>
    <property type="match status" value="5"/>
</dbReference>
<dbReference type="GO" id="GO:0009952">
    <property type="term" value="P:anterior/posterior pattern specification"/>
    <property type="evidence" value="ECO:0007669"/>
    <property type="project" value="UniProtKB-ARBA"/>
</dbReference>
<keyword evidence="2 10" id="KW-0245">EGF-like domain</keyword>
<dbReference type="PROSITE" id="PS00022">
    <property type="entry name" value="EGF_1"/>
    <property type="match status" value="25"/>
</dbReference>
<feature type="disulfide bond" evidence="10">
    <location>
        <begin position="407"/>
        <end position="416"/>
    </location>
</feature>
<feature type="domain" description="EGF-like" evidence="13">
    <location>
        <begin position="1885"/>
        <end position="1925"/>
    </location>
</feature>
<keyword evidence="7 11" id="KW-0472">Membrane</keyword>
<protein>
    <recommendedName>
        <fullName evidence="16">Protein crumbs</fullName>
    </recommendedName>
</protein>
<dbReference type="FunFam" id="2.10.25.10:FF:000279">
    <property type="entry name" value="Neurogenic locus notch 1"/>
    <property type="match status" value="1"/>
</dbReference>
<evidence type="ECO:0000256" key="6">
    <source>
        <dbReference type="ARBA" id="ARBA00022989"/>
    </source>
</evidence>
<dbReference type="GO" id="GO:0016318">
    <property type="term" value="P:ommatidial rotation"/>
    <property type="evidence" value="ECO:0007669"/>
    <property type="project" value="UniProtKB-ARBA"/>
</dbReference>
<dbReference type="InterPro" id="IPR001791">
    <property type="entry name" value="Laminin_G"/>
</dbReference>
<dbReference type="PROSITE" id="PS00010">
    <property type="entry name" value="ASX_HYDROXYL"/>
    <property type="match status" value="20"/>
</dbReference>
<dbReference type="FunFam" id="2.10.25.10:FF:000520">
    <property type="entry name" value="Predicted protein"/>
    <property type="match status" value="1"/>
</dbReference>
<keyword evidence="6 11" id="KW-1133">Transmembrane helix</keyword>
<dbReference type="PROSITE" id="PS50026">
    <property type="entry name" value="EGF_3"/>
    <property type="match status" value="31"/>
</dbReference>
<dbReference type="Gene3D" id="2.60.120.200">
    <property type="match status" value="2"/>
</dbReference>
<evidence type="ECO:0000313" key="15">
    <source>
        <dbReference type="Proteomes" id="UP000502823"/>
    </source>
</evidence>
<dbReference type="FunFam" id="2.10.25.10:FF:000029">
    <property type="entry name" value="neurexin-1 isoform X1"/>
    <property type="match status" value="1"/>
</dbReference>
<feature type="disulfide bond" evidence="10">
    <location>
        <begin position="774"/>
        <end position="783"/>
    </location>
</feature>
<dbReference type="FunFam" id="2.10.25.10:FF:000122">
    <property type="entry name" value="Protein crumbs homolog 2"/>
    <property type="match status" value="2"/>
</dbReference>
<feature type="disulfide bond" evidence="10">
    <location>
        <begin position="1791"/>
        <end position="1800"/>
    </location>
</feature>
<evidence type="ECO:0000256" key="7">
    <source>
        <dbReference type="ARBA" id="ARBA00023136"/>
    </source>
</evidence>
<dbReference type="GO" id="GO:0040008">
    <property type="term" value="P:regulation of growth"/>
    <property type="evidence" value="ECO:0007669"/>
    <property type="project" value="UniProtKB-ARBA"/>
</dbReference>
<dbReference type="FunFam" id="2.10.25.10:FF:000208">
    <property type="entry name" value="Crumbs 2, cell polarity complex component"/>
    <property type="match status" value="1"/>
</dbReference>
<feature type="domain" description="Laminin G" evidence="12">
    <location>
        <begin position="1087"/>
        <end position="1302"/>
    </location>
</feature>
<feature type="disulfide bond" evidence="10">
    <location>
        <begin position="54"/>
        <end position="63"/>
    </location>
</feature>
<gene>
    <name evidence="14" type="ORF">Cfor_07781</name>
</gene>
<feature type="disulfide bond" evidence="10">
    <location>
        <begin position="252"/>
        <end position="261"/>
    </location>
</feature>
<feature type="domain" description="EGF-like" evidence="13">
    <location>
        <begin position="649"/>
        <end position="685"/>
    </location>
</feature>
<feature type="domain" description="EGF-like" evidence="13">
    <location>
        <begin position="264"/>
        <end position="302"/>
    </location>
</feature>
<keyword evidence="15" id="KW-1185">Reference proteome</keyword>
<feature type="disulfide bond" evidence="10">
    <location>
        <begin position="1070"/>
        <end position="1079"/>
    </location>
</feature>
<feature type="domain" description="EGF-like" evidence="13">
    <location>
        <begin position="67"/>
        <end position="107"/>
    </location>
</feature>
<evidence type="ECO:0000256" key="9">
    <source>
        <dbReference type="ARBA" id="ARBA00023180"/>
    </source>
</evidence>
<dbReference type="FunFam" id="2.10.25.10:FF:000472">
    <property type="entry name" value="Uncharacterized protein, isoform A"/>
    <property type="match status" value="3"/>
</dbReference>
<dbReference type="GO" id="GO:0016020">
    <property type="term" value="C:membrane"/>
    <property type="evidence" value="ECO:0007669"/>
    <property type="project" value="UniProtKB-SubCell"/>
</dbReference>
<feature type="domain" description="EGF-like" evidence="13">
    <location>
        <begin position="188"/>
        <end position="224"/>
    </location>
</feature>
<keyword evidence="3 11" id="KW-0812">Transmembrane</keyword>
<dbReference type="FunFam" id="2.10.25.10:FF:000066">
    <property type="entry name" value="FAT atypical cadherin 4"/>
    <property type="match status" value="1"/>
</dbReference>
<dbReference type="Gene3D" id="2.10.25.10">
    <property type="entry name" value="Laminin"/>
    <property type="match status" value="31"/>
</dbReference>
<evidence type="ECO:0000256" key="5">
    <source>
        <dbReference type="ARBA" id="ARBA00022737"/>
    </source>
</evidence>
<dbReference type="GO" id="GO:0050769">
    <property type="term" value="P:positive regulation of neurogenesis"/>
    <property type="evidence" value="ECO:0007669"/>
    <property type="project" value="UniProtKB-ARBA"/>
</dbReference>
<dbReference type="GO" id="GO:0048863">
    <property type="term" value="P:stem cell differentiation"/>
    <property type="evidence" value="ECO:0007669"/>
    <property type="project" value="UniProtKB-ARBA"/>
</dbReference>
<feature type="domain" description="EGF-like" evidence="13">
    <location>
        <begin position="1611"/>
        <end position="1645"/>
    </location>
</feature>
<feature type="domain" description="EGF-like" evidence="13">
    <location>
        <begin position="1724"/>
        <end position="1763"/>
    </location>
</feature>
<feature type="disulfide bond" evidence="10">
    <location>
        <begin position="812"/>
        <end position="821"/>
    </location>
</feature>
<dbReference type="InterPro" id="IPR000742">
    <property type="entry name" value="EGF"/>
</dbReference>
<dbReference type="GO" id="GO:0030097">
    <property type="term" value="P:hemopoiesis"/>
    <property type="evidence" value="ECO:0007669"/>
    <property type="project" value="UniProtKB-ARBA"/>
</dbReference>
<dbReference type="PANTHER" id="PTHR24049">
    <property type="entry name" value="CRUMBS FAMILY MEMBER"/>
    <property type="match status" value="1"/>
</dbReference>
<dbReference type="SUPFAM" id="SSF57184">
    <property type="entry name" value="Growth factor receptor domain"/>
    <property type="match status" value="3"/>
</dbReference>
<dbReference type="Pfam" id="PF07645">
    <property type="entry name" value="EGF_CA"/>
    <property type="match status" value="3"/>
</dbReference>
<dbReference type="InterPro" id="IPR051022">
    <property type="entry name" value="Notch_Cell-Fate_Det"/>
</dbReference>
<feature type="domain" description="EGF-like" evidence="13">
    <location>
        <begin position="111"/>
        <end position="147"/>
    </location>
</feature>
<keyword evidence="8 10" id="KW-1015">Disulfide bond</keyword>
<dbReference type="SMART" id="SM00179">
    <property type="entry name" value="EGF_CA"/>
    <property type="match status" value="30"/>
</dbReference>
<feature type="disulfide bond" evidence="10">
    <location>
        <begin position="1711"/>
        <end position="1720"/>
    </location>
</feature>
<proteinExistence type="predicted"/>
<dbReference type="SUPFAM" id="SSF57196">
    <property type="entry name" value="EGF/Laminin"/>
    <property type="match status" value="18"/>
</dbReference>
<feature type="domain" description="EGF-like" evidence="13">
    <location>
        <begin position="572"/>
        <end position="608"/>
    </location>
</feature>
<feature type="domain" description="EGF-like" evidence="13">
    <location>
        <begin position="1298"/>
        <end position="1334"/>
    </location>
</feature>
<feature type="domain" description="EGF-like" evidence="13">
    <location>
        <begin position="1685"/>
        <end position="1721"/>
    </location>
</feature>
<feature type="disulfide bond" evidence="10">
    <location>
        <begin position="1635"/>
        <end position="1644"/>
    </location>
</feature>
<dbReference type="Pfam" id="PF00008">
    <property type="entry name" value="EGF"/>
    <property type="match status" value="16"/>
</dbReference>
<evidence type="ECO:0000259" key="13">
    <source>
        <dbReference type="PROSITE" id="PS50026"/>
    </source>
</evidence>
<feature type="domain" description="EGF-like" evidence="13">
    <location>
        <begin position="824"/>
        <end position="865"/>
    </location>
</feature>
<dbReference type="FunFam" id="2.10.25.10:FF:000031">
    <property type="entry name" value="neurogenic locus notch homolog protein 3"/>
    <property type="match status" value="1"/>
</dbReference>
<evidence type="ECO:0000256" key="4">
    <source>
        <dbReference type="ARBA" id="ARBA00022729"/>
    </source>
</evidence>
<feature type="domain" description="EGF-like" evidence="13">
    <location>
        <begin position="419"/>
        <end position="455"/>
    </location>
</feature>
<dbReference type="SMART" id="SM00282">
    <property type="entry name" value="LamG"/>
    <property type="match status" value="3"/>
</dbReference>
<dbReference type="FunCoup" id="A0A6L2PE20">
    <property type="interactions" value="276"/>
</dbReference>
<feature type="domain" description="EGF-like" evidence="13">
    <location>
        <begin position="149"/>
        <end position="186"/>
    </location>
</feature>
<feature type="disulfide bond" evidence="10">
    <location>
        <begin position="737"/>
        <end position="746"/>
    </location>
</feature>
<dbReference type="CDD" id="cd00110">
    <property type="entry name" value="LamG"/>
    <property type="match status" value="2"/>
</dbReference>
<evidence type="ECO:0000256" key="10">
    <source>
        <dbReference type="PROSITE-ProRule" id="PRU00076"/>
    </source>
</evidence>
<dbReference type="FunFam" id="2.10.25.10:FF:000143">
    <property type="entry name" value="Protein crumbs 1"/>
    <property type="match status" value="1"/>
</dbReference>
<dbReference type="PROSITE" id="PS50025">
    <property type="entry name" value="LAM_G_DOMAIN"/>
    <property type="match status" value="2"/>
</dbReference>
<dbReference type="PROSITE" id="PS01186">
    <property type="entry name" value="EGF_2"/>
    <property type="match status" value="19"/>
</dbReference>
<feature type="disulfide bond" evidence="10">
    <location>
        <begin position="1915"/>
        <end position="1924"/>
    </location>
</feature>
<dbReference type="PRINTS" id="PR00010">
    <property type="entry name" value="EGFBLOOD"/>
</dbReference>
<dbReference type="InterPro" id="IPR018097">
    <property type="entry name" value="EGF_Ca-bd_CS"/>
</dbReference>
<feature type="disulfide bond" evidence="10">
    <location>
        <begin position="445"/>
        <end position="454"/>
    </location>
</feature>
<dbReference type="EMBL" id="BLKM01000251">
    <property type="protein sequence ID" value="GFG30731.1"/>
    <property type="molecule type" value="Genomic_DNA"/>
</dbReference>
<evidence type="ECO:0000256" key="1">
    <source>
        <dbReference type="ARBA" id="ARBA00004479"/>
    </source>
</evidence>
<feature type="disulfide bond" evidence="10">
    <location>
        <begin position="214"/>
        <end position="223"/>
    </location>
</feature>
<dbReference type="GO" id="GO:0005509">
    <property type="term" value="F:calcium ion binding"/>
    <property type="evidence" value="ECO:0007669"/>
    <property type="project" value="InterPro"/>
</dbReference>
<feature type="transmembrane region" description="Helical" evidence="11">
    <location>
        <begin position="1939"/>
        <end position="1962"/>
    </location>
</feature>
<feature type="disulfide bond" evidence="10">
    <location>
        <begin position="97"/>
        <end position="106"/>
    </location>
</feature>
<comment type="caution">
    <text evidence="10">Lacks conserved residue(s) required for the propagation of feature annotation.</text>
</comment>
<organism evidence="14 15">
    <name type="scientific">Coptotermes formosanus</name>
    <name type="common">Formosan subterranean termite</name>
    <dbReference type="NCBI Taxonomy" id="36987"/>
    <lineage>
        <taxon>Eukaryota</taxon>
        <taxon>Metazoa</taxon>
        <taxon>Ecdysozoa</taxon>
        <taxon>Arthropoda</taxon>
        <taxon>Hexapoda</taxon>
        <taxon>Insecta</taxon>
        <taxon>Pterygota</taxon>
        <taxon>Neoptera</taxon>
        <taxon>Polyneoptera</taxon>
        <taxon>Dictyoptera</taxon>
        <taxon>Blattodea</taxon>
        <taxon>Blattoidea</taxon>
        <taxon>Termitoidae</taxon>
        <taxon>Rhinotermitidae</taxon>
        <taxon>Coptotermes</taxon>
    </lineage>
</organism>
<dbReference type="PANTHER" id="PTHR24049:SF35">
    <property type="entry name" value="EGF-LIKE DOMAIN-CONTAINING PROTEIN"/>
    <property type="match status" value="1"/>
</dbReference>
<feature type="domain" description="EGF-like" evidence="13">
    <location>
        <begin position="303"/>
        <end position="339"/>
    </location>
</feature>
<feature type="domain" description="EGF-like" evidence="13">
    <location>
        <begin position="226"/>
        <end position="262"/>
    </location>
</feature>
<dbReference type="InterPro" id="IPR001881">
    <property type="entry name" value="EGF-like_Ca-bd_dom"/>
</dbReference>
<feature type="domain" description="EGF-like" evidence="13">
    <location>
        <begin position="749"/>
        <end position="784"/>
    </location>
</feature>
<dbReference type="GO" id="GO:0048646">
    <property type="term" value="P:anatomical structure formation involved in morphogenesis"/>
    <property type="evidence" value="ECO:0007669"/>
    <property type="project" value="UniProtKB-ARBA"/>
</dbReference>
<feature type="domain" description="EGF-like" evidence="13">
    <location>
        <begin position="495"/>
        <end position="532"/>
    </location>
</feature>
<dbReference type="FunFam" id="2.10.25.10:FF:000123">
    <property type="entry name" value="Crumbs homolog 1 (Drosophila)"/>
    <property type="match status" value="2"/>
</dbReference>
<feature type="disulfide bond" evidence="10">
    <location>
        <begin position="753"/>
        <end position="763"/>
    </location>
</feature>
<feature type="domain" description="EGF-like" evidence="13">
    <location>
        <begin position="1044"/>
        <end position="1080"/>
    </location>
</feature>
<evidence type="ECO:0000256" key="2">
    <source>
        <dbReference type="ARBA" id="ARBA00022536"/>
    </source>
</evidence>
<dbReference type="CDD" id="cd00054">
    <property type="entry name" value="EGF_CA"/>
    <property type="match status" value="22"/>
</dbReference>
<feature type="domain" description="EGF-like" evidence="13">
    <location>
        <begin position="534"/>
        <end position="570"/>
    </location>
</feature>
<feature type="domain" description="EGF-like" evidence="13">
    <location>
        <begin position="457"/>
        <end position="493"/>
    </location>
</feature>
<feature type="disulfide bond" evidence="10">
    <location>
        <begin position="855"/>
        <end position="864"/>
    </location>
</feature>
<dbReference type="InterPro" id="IPR013032">
    <property type="entry name" value="EGF-like_CS"/>
</dbReference>
<feature type="disulfide bond" evidence="10">
    <location>
        <begin position="522"/>
        <end position="531"/>
    </location>
</feature>
<feature type="domain" description="EGF-like" evidence="13">
    <location>
        <begin position="610"/>
        <end position="647"/>
    </location>
</feature>
<feature type="domain" description="EGF-like" evidence="13">
    <location>
        <begin position="1765"/>
        <end position="1801"/>
    </location>
</feature>
<name>A0A6L2PE20_COPFO</name>
<feature type="domain" description="EGF-like" evidence="13">
    <location>
        <begin position="379"/>
        <end position="417"/>
    </location>
</feature>
<feature type="disulfide bond" evidence="10">
    <location>
        <begin position="483"/>
        <end position="492"/>
    </location>
</feature>
<dbReference type="FunFam" id="2.10.25.10:FF:000012">
    <property type="entry name" value="Delta-like protein"/>
    <property type="match status" value="1"/>
</dbReference>
<dbReference type="GO" id="GO:0120035">
    <property type="term" value="P:regulation of plasma membrane bounded cell projection organization"/>
    <property type="evidence" value="ECO:0007669"/>
    <property type="project" value="UniProtKB-ARBA"/>
</dbReference>
<feature type="disulfide bond" evidence="10">
    <location>
        <begin position="560"/>
        <end position="569"/>
    </location>
</feature>
<evidence type="ECO:0000259" key="12">
    <source>
        <dbReference type="PROSITE" id="PS50025"/>
    </source>
</evidence>
<dbReference type="GO" id="GO:0035282">
    <property type="term" value="P:segmentation"/>
    <property type="evidence" value="ECO:0007669"/>
    <property type="project" value="UniProtKB-ARBA"/>
</dbReference>
<dbReference type="GO" id="GO:0007411">
    <property type="term" value="P:axon guidance"/>
    <property type="evidence" value="ECO:0007669"/>
    <property type="project" value="UniProtKB-ARBA"/>
</dbReference>
<dbReference type="GO" id="GO:0050877">
    <property type="term" value="P:nervous system process"/>
    <property type="evidence" value="ECO:0007669"/>
    <property type="project" value="UniProtKB-ARBA"/>
</dbReference>
<dbReference type="InterPro" id="IPR000152">
    <property type="entry name" value="EGF-type_Asp/Asn_hydroxyl_site"/>
</dbReference>
<dbReference type="SMART" id="SM00181">
    <property type="entry name" value="EGF"/>
    <property type="match status" value="31"/>
</dbReference>
<evidence type="ECO:0000313" key="14">
    <source>
        <dbReference type="EMBL" id="GFG30731.1"/>
    </source>
</evidence>
<dbReference type="FunFam" id="2.60.120.200:FF:000143">
    <property type="entry name" value="Crumbs, isoform D"/>
    <property type="match status" value="1"/>
</dbReference>
<reference evidence="15" key="1">
    <citation type="submission" date="2020-01" db="EMBL/GenBank/DDBJ databases">
        <title>Draft genome sequence of the Termite Coptotermes fromosanus.</title>
        <authorList>
            <person name="Itakura S."/>
            <person name="Yosikawa Y."/>
            <person name="Umezawa K."/>
        </authorList>
    </citation>
    <scope>NUCLEOTIDE SEQUENCE [LARGE SCALE GENOMIC DNA]</scope>
</reference>
<keyword evidence="4" id="KW-0732">Signal</keyword>
<dbReference type="SUPFAM" id="SSF49899">
    <property type="entry name" value="Concanavalin A-like lectins/glucanases"/>
    <property type="match status" value="3"/>
</dbReference>
<feature type="disulfide bond" evidence="10">
    <location>
        <begin position="675"/>
        <end position="684"/>
    </location>
</feature>
<keyword evidence="9" id="KW-0325">Glycoprotein</keyword>
<dbReference type="PROSITE" id="PS01187">
    <property type="entry name" value="EGF_CA"/>
    <property type="match status" value="7"/>
</dbReference>
<evidence type="ECO:0000256" key="11">
    <source>
        <dbReference type="SAM" id="Phobius"/>
    </source>
</evidence>
<comment type="caution">
    <text evidence="14">The sequence shown here is derived from an EMBL/GenBank/DDBJ whole genome shotgun (WGS) entry which is preliminary data.</text>
</comment>
<feature type="disulfide bond" evidence="10">
    <location>
        <begin position="1324"/>
        <end position="1333"/>
    </location>
</feature>
<dbReference type="Pfam" id="PF00054">
    <property type="entry name" value="Laminin_G_1"/>
    <property type="match status" value="2"/>
</dbReference>
<dbReference type="Proteomes" id="UP000502823">
    <property type="component" value="Unassembled WGS sequence"/>
</dbReference>
<feature type="disulfide bond" evidence="10">
    <location>
        <begin position="1673"/>
        <end position="1682"/>
    </location>
</feature>
<dbReference type="GO" id="GO:0005911">
    <property type="term" value="C:cell-cell junction"/>
    <property type="evidence" value="ECO:0007669"/>
    <property type="project" value="UniProtKB-ARBA"/>
</dbReference>
<feature type="disulfide bond" evidence="10">
    <location>
        <begin position="367"/>
        <end position="376"/>
    </location>
</feature>
<feature type="domain" description="EGF-like" evidence="13">
    <location>
        <begin position="1847"/>
        <end position="1884"/>
    </location>
</feature>
<dbReference type="InParanoid" id="A0A6L2PE20"/>
<evidence type="ECO:0008006" key="16">
    <source>
        <dbReference type="Google" id="ProtNLM"/>
    </source>
</evidence>
<feature type="domain" description="EGF-like" evidence="13">
    <location>
        <begin position="341"/>
        <end position="377"/>
    </location>
</feature>
<evidence type="ECO:0000256" key="8">
    <source>
        <dbReference type="ARBA" id="ARBA00023157"/>
    </source>
</evidence>
<dbReference type="FunFam" id="2.10.25.10:FF:000327">
    <property type="entry name" value="neurogenic locus notch homolog protein 4"/>
    <property type="match status" value="1"/>
</dbReference>
<feature type="disulfide bond" evidence="10">
    <location>
        <begin position="388"/>
        <end position="405"/>
    </location>
</feature>
<feature type="disulfide bond" evidence="10">
    <location>
        <begin position="598"/>
        <end position="607"/>
    </location>
</feature>
<dbReference type="InterPro" id="IPR013320">
    <property type="entry name" value="ConA-like_dom_sf"/>
</dbReference>
<feature type="disulfide bond" evidence="10">
    <location>
        <begin position="1874"/>
        <end position="1883"/>
    </location>
</feature>
<dbReference type="FunFam" id="2.10.25.10:FF:000321">
    <property type="entry name" value="Protein delta homolog 1"/>
    <property type="match status" value="2"/>
</dbReference>
<sequence>MSGEWLCGVERLFVIPVTWYYAKPHGTKTDHCFNKPCLLHGECISLPDRYECKCAAGYSGNNCEINNGSPCKRNGGNPCKNNGRCEEDAFGNYHCSCEGRFTGVRCEVEISSHLCQSNPCQNNGSCHVLDSVYECSCMPGFTGRDCETNINECLPNPCQHGGNCVDGINNYTCLCGRTGYRGINCEQNINECEHNPCLNQGSCFDTYGSYTCQCMRGFGGQNCELNLKECSSSPCHNGGVCKDLVGSYECQCIPGFTGANCEVNINECETAVCPDNSECIDGIGTYQCVCKAGYPGTSSNCTGISLCHSVPCLNGGTCTDFGDHYNCTCPPGFSGNMCSVNIDECVSGPCQNGGICIDHVHGYRCNCSEDFMGDNCELPYDVCGLVPCKNNGACVSSPNRRDYHCRCLSGFEGSNCEVNIDDCIQASCADNKVCIDGVNGYDCRCRQGFTGDDCTTSIDFCEDNPCQNNATCANTYGNYTCICPGGISGRDCEHDIDECSQSSELCNNGICVNSVGIYLCFCSPGFTGDHCDLDIDECLSQPCRNNATCVNKINSYHCLCTPGFTGKDCSTDINECASVPCKNGATCIDAIAAFKCVCPAGLTGTLCEIDIDDCESSPCHNGGLCVDGINSFECNCTDTGYEGQLCENNIDDCQVSPCTNGAECHDGIKDYSCSCFQGYAGKNCEIDIDECDSAPCQYGGTCLERSNQSLYQQLGSQPALFPQAFSYLSASGYKCVCVPGITGENCEINVNECDPDPCIHGSCKDVIGAYECECEDGFEGDQCETEIDECERYTPCVHGTCSDRRANYYCDCEPRYGGKNCSVELTGCLDAPCRNSGTCKPYLENEINQRYNCSCPNGFHGQNCTQVTTMSLSGSSFILVNTTREEGYDIQFRFKTTLSNGLLAIGKGSTYYILELVNGKLNLHSSLLNKWEGVFIGSKLSDSNWQKVFVAINSSHVVLAANEEQTIYPINLNEVINTSYTSFPTTYLGGTLPYLSGLTHGPASFVGCTEDVVINGEWVLPNKQVKEELYVPVTLMGVEVGCPREDQCRPNPCHNGGTCTDLWRNFSCACERPYLGHTCQYNLTAATFGHENITDSLVTVMVNDGARRSIRNVVDISMFIRTRQEDGTIFYLGSSSVISPGEETFILAQLDAGELLVKIQFNGTLEKYTVGGQKLDDGKRHLIQVVRNVTLVQVKINGTEYFRKTISATGPLDLNVLYLGGMPQVGRTIRQVDAIPERSEITKAPVNFKGIIQDVQISNGKRIMVVEFFPLKAQDLQIPPQFGTVSFDKAMVLEGVVSDNSCRDSPCEHGGTCFVTWNDFRCECPRGYKGKMCQEMEFCQLQNCPPGSTCQNLDNGYECIANATFDGHNTSLTYSLHVENGLSVEQLDSISITYRSRTGGTMLYVTSGSEYLSASVYHDEVTVAWKFDISASAQVHRFHKDEPDGQWTTVLIKMENNGITGKFSFANEDSAQSFSAAAFPFESWQKLVRNGKIMLGGRTDLADNTGFGDGISLSNRHSYMTFSGSGSDIMGMAMNENRVDYPSSATAATSVLPFALEGIFFKGCLGEVRIGSLLLPYFTPSQLYSDNSTAQDSFQLSAPWKRVYDLDGGCQLCFENECFNGGHCAAPAESYACNCSAGFESDDCATNINECEHNECQNNATCIDGIANYTCDCQQGWQGWLCDVDVDECTSNPCQHDGVCVNGLGKFECNCTDEYMGVYCEIFRLITCENLPCLNGSTCTDVKNPRTGDNFTCICMEGFEGPNCNKPYCLEQLCHNGGSCDLTRATPVCRCRGGYRGKYCEEDINECAVGPKKVSPCQNGGNCTDGINSYTCDCSGTGYEGPNCMEDIDECRRDIFLCGEGSCLNIPGNYKCLCPVGKCGSQCADDDPCSEDPCQNNGVCIQKCGYSLADYECECPMPFKGKNCTEVSVEEASNNAVDIAIIVAPIVGLILLVAAVGLSVFVTMARKKRATRGTYSPSQQEYCNPRVEMDNVMKPPPEERLI</sequence>
<keyword evidence="5" id="KW-0677">Repeat</keyword>
<feature type="disulfide bond" evidence="10">
    <location>
        <begin position="329"/>
        <end position="338"/>
    </location>
</feature>